<evidence type="ECO:0000259" key="2">
    <source>
        <dbReference type="PROSITE" id="PS51782"/>
    </source>
</evidence>
<reference evidence="3 5" key="1">
    <citation type="journal article" date="2019" name="Nat. Med.">
        <title>A library of human gut bacterial isolates paired with longitudinal multiomics data enables mechanistic microbiome research.</title>
        <authorList>
            <person name="Poyet M."/>
            <person name="Groussin M."/>
            <person name="Gibbons S.M."/>
            <person name="Avila-Pacheco J."/>
            <person name="Jiang X."/>
            <person name="Kearney S.M."/>
            <person name="Perrotta A.R."/>
            <person name="Berdy B."/>
            <person name="Zhao S."/>
            <person name="Lieberman T.D."/>
            <person name="Swanson P.K."/>
            <person name="Smith M."/>
            <person name="Roesemann S."/>
            <person name="Alexander J.E."/>
            <person name="Rich S.A."/>
            <person name="Livny J."/>
            <person name="Vlamakis H."/>
            <person name="Clish C."/>
            <person name="Bullock K."/>
            <person name="Deik A."/>
            <person name="Scott J."/>
            <person name="Pierce K.A."/>
            <person name="Xavier R.J."/>
            <person name="Alm E.J."/>
        </authorList>
    </citation>
    <scope>NUCLEOTIDE SEQUENCE [LARGE SCALE GENOMIC DNA]</scope>
    <source>
        <strain evidence="3 5">BIOML-A2</strain>
    </source>
</reference>
<keyword evidence="1" id="KW-0812">Transmembrane</keyword>
<accession>A0A6N2TBB0</accession>
<keyword evidence="1" id="KW-0472">Membrane</keyword>
<name>A0A6N2TBB0_9BIFI</name>
<evidence type="ECO:0000313" key="5">
    <source>
        <dbReference type="Proteomes" id="UP000429211"/>
    </source>
</evidence>
<dbReference type="PROSITE" id="PS51782">
    <property type="entry name" value="LYSM"/>
    <property type="match status" value="1"/>
</dbReference>
<dbReference type="Proteomes" id="UP000429211">
    <property type="component" value="Unassembled WGS sequence"/>
</dbReference>
<dbReference type="InterPro" id="IPR036779">
    <property type="entry name" value="LysM_dom_sf"/>
</dbReference>
<feature type="domain" description="LysM" evidence="2">
    <location>
        <begin position="77"/>
        <end position="127"/>
    </location>
</feature>
<dbReference type="AlphaFoldDB" id="A0A6N2TBB0"/>
<proteinExistence type="predicted"/>
<keyword evidence="1" id="KW-1133">Transmembrane helix</keyword>
<evidence type="ECO:0000256" key="1">
    <source>
        <dbReference type="SAM" id="Phobius"/>
    </source>
</evidence>
<reference evidence="4" key="2">
    <citation type="submission" date="2019-11" db="EMBL/GenBank/DDBJ databases">
        <authorList>
            <person name="Feng L."/>
        </authorList>
    </citation>
    <scope>NUCLEOTIDE SEQUENCE</scope>
    <source>
        <strain evidence="4">BdentiumLFYP24</strain>
    </source>
</reference>
<evidence type="ECO:0000313" key="3">
    <source>
        <dbReference type="EMBL" id="KAB7462311.1"/>
    </source>
</evidence>
<dbReference type="CDD" id="cd00118">
    <property type="entry name" value="LysM"/>
    <property type="match status" value="1"/>
</dbReference>
<dbReference type="RefSeq" id="WP_034522220.1">
    <property type="nucleotide sequence ID" value="NZ_BCYE01000015.1"/>
</dbReference>
<feature type="transmembrane region" description="Helical" evidence="1">
    <location>
        <begin position="45"/>
        <end position="62"/>
    </location>
</feature>
<dbReference type="InterPro" id="IPR018392">
    <property type="entry name" value="LysM"/>
</dbReference>
<dbReference type="SMART" id="SM00257">
    <property type="entry name" value="LysM"/>
    <property type="match status" value="1"/>
</dbReference>
<dbReference type="EMBL" id="WDPD01000001">
    <property type="protein sequence ID" value="KAB7462311.1"/>
    <property type="molecule type" value="Genomic_DNA"/>
</dbReference>
<sequence length="132" mass="14262">MNGMRDASATARAMRAANGSTVFHAKSHKGTKSHREWWKFLSDRIVTVALLAGLMWCLYGVIRPARAESATGATPVVVYTVQPGDTLWDYASSITPAGDDVNETVDTLVRLNNLDSVSLQAGQRLLVPSQSS</sequence>
<gene>
    <name evidence="4" type="primary">yneA</name>
    <name evidence="4" type="ORF">BDLFYP24_01854</name>
    <name evidence="3" type="ORF">GBB04_00535</name>
</gene>
<protein>
    <submittedName>
        <fullName evidence="4">Cell division suppressor protein YneA</fullName>
    </submittedName>
    <submittedName>
        <fullName evidence="3">LysM peptidoglycan-binding domain-containing protein</fullName>
    </submittedName>
</protein>
<dbReference type="EMBL" id="CACRSP010000004">
    <property type="protein sequence ID" value="VYT01321.1"/>
    <property type="molecule type" value="Genomic_DNA"/>
</dbReference>
<dbReference type="Pfam" id="PF01476">
    <property type="entry name" value="LysM"/>
    <property type="match status" value="1"/>
</dbReference>
<evidence type="ECO:0000313" key="4">
    <source>
        <dbReference type="EMBL" id="VYT01321.1"/>
    </source>
</evidence>
<organism evidence="4">
    <name type="scientific">Bifidobacterium dentium</name>
    <dbReference type="NCBI Taxonomy" id="1689"/>
    <lineage>
        <taxon>Bacteria</taxon>
        <taxon>Bacillati</taxon>
        <taxon>Actinomycetota</taxon>
        <taxon>Actinomycetes</taxon>
        <taxon>Bifidobacteriales</taxon>
        <taxon>Bifidobacteriaceae</taxon>
        <taxon>Bifidobacterium</taxon>
    </lineage>
</organism>
<dbReference type="Gene3D" id="3.10.350.10">
    <property type="entry name" value="LysM domain"/>
    <property type="match status" value="1"/>
</dbReference>
<dbReference type="GO" id="GO:0051301">
    <property type="term" value="P:cell division"/>
    <property type="evidence" value="ECO:0007669"/>
    <property type="project" value="UniProtKB-KW"/>
</dbReference>
<keyword evidence="4" id="KW-0132">Cell division</keyword>
<dbReference type="SUPFAM" id="SSF54106">
    <property type="entry name" value="LysM domain"/>
    <property type="match status" value="1"/>
</dbReference>
<keyword evidence="4" id="KW-0131">Cell cycle</keyword>